<name>A0ACB9GSE0_9ASTR</name>
<protein>
    <submittedName>
        <fullName evidence="1">Uncharacterized protein</fullName>
    </submittedName>
</protein>
<evidence type="ECO:0000313" key="2">
    <source>
        <dbReference type="Proteomes" id="UP001056120"/>
    </source>
</evidence>
<reference evidence="2" key="1">
    <citation type="journal article" date="2022" name="Mol. Ecol. Resour.">
        <title>The genomes of chicory, endive, great burdock and yacon provide insights into Asteraceae palaeo-polyploidization history and plant inulin production.</title>
        <authorList>
            <person name="Fan W."/>
            <person name="Wang S."/>
            <person name="Wang H."/>
            <person name="Wang A."/>
            <person name="Jiang F."/>
            <person name="Liu H."/>
            <person name="Zhao H."/>
            <person name="Xu D."/>
            <person name="Zhang Y."/>
        </authorList>
    </citation>
    <scope>NUCLEOTIDE SEQUENCE [LARGE SCALE GENOMIC DNA]</scope>
    <source>
        <strain evidence="2">cv. Yunnan</strain>
    </source>
</reference>
<sequence>MITSLFGLLHCRSEIHPEIVDLKVADLNAPISALQSSSRRKEQLICHDSRRILKFWSKVSIKIRRKDQLSTYSLLDALMVQVEAA</sequence>
<comment type="caution">
    <text evidence="1">The sequence shown here is derived from an EMBL/GenBank/DDBJ whole genome shotgun (WGS) entry which is preliminary data.</text>
</comment>
<dbReference type="Proteomes" id="UP001056120">
    <property type="component" value="Linkage Group LG13"/>
</dbReference>
<proteinExistence type="predicted"/>
<reference evidence="1 2" key="2">
    <citation type="journal article" date="2022" name="Mol. Ecol. Resour.">
        <title>The genomes of chicory, endive, great burdock and yacon provide insights into Asteraceae paleo-polyploidization history and plant inulin production.</title>
        <authorList>
            <person name="Fan W."/>
            <person name="Wang S."/>
            <person name="Wang H."/>
            <person name="Wang A."/>
            <person name="Jiang F."/>
            <person name="Liu H."/>
            <person name="Zhao H."/>
            <person name="Xu D."/>
            <person name="Zhang Y."/>
        </authorList>
    </citation>
    <scope>NUCLEOTIDE SEQUENCE [LARGE SCALE GENOMIC DNA]</scope>
    <source>
        <strain evidence="2">cv. Yunnan</strain>
        <tissue evidence="1">Leaves</tissue>
    </source>
</reference>
<evidence type="ECO:0000313" key="1">
    <source>
        <dbReference type="EMBL" id="KAI3786352.1"/>
    </source>
</evidence>
<organism evidence="1 2">
    <name type="scientific">Smallanthus sonchifolius</name>
    <dbReference type="NCBI Taxonomy" id="185202"/>
    <lineage>
        <taxon>Eukaryota</taxon>
        <taxon>Viridiplantae</taxon>
        <taxon>Streptophyta</taxon>
        <taxon>Embryophyta</taxon>
        <taxon>Tracheophyta</taxon>
        <taxon>Spermatophyta</taxon>
        <taxon>Magnoliopsida</taxon>
        <taxon>eudicotyledons</taxon>
        <taxon>Gunneridae</taxon>
        <taxon>Pentapetalae</taxon>
        <taxon>asterids</taxon>
        <taxon>campanulids</taxon>
        <taxon>Asterales</taxon>
        <taxon>Asteraceae</taxon>
        <taxon>Asteroideae</taxon>
        <taxon>Heliantheae alliance</taxon>
        <taxon>Millerieae</taxon>
        <taxon>Smallanthus</taxon>
    </lineage>
</organism>
<dbReference type="EMBL" id="CM042030">
    <property type="protein sequence ID" value="KAI3786352.1"/>
    <property type="molecule type" value="Genomic_DNA"/>
</dbReference>
<keyword evidence="2" id="KW-1185">Reference proteome</keyword>
<gene>
    <name evidence="1" type="ORF">L1987_39964</name>
</gene>
<accession>A0ACB9GSE0</accession>